<gene>
    <name evidence="1" type="ORF">NM208_g16089</name>
</gene>
<evidence type="ECO:0000313" key="1">
    <source>
        <dbReference type="EMBL" id="KAJ3506336.1"/>
    </source>
</evidence>
<keyword evidence="2" id="KW-1185">Reference proteome</keyword>
<name>A0ACC1RB59_9HYPO</name>
<reference evidence="1" key="1">
    <citation type="submission" date="2022-08" db="EMBL/GenBank/DDBJ databases">
        <title>Genome Sequence of Fusarium decemcellulare.</title>
        <authorList>
            <person name="Buettner E."/>
        </authorList>
    </citation>
    <scope>NUCLEOTIDE SEQUENCE</scope>
    <source>
        <strain evidence="1">Babe19</strain>
    </source>
</reference>
<sequence>MINAGISDKQAIQPRVLKFGQWMTERNDSEEAQTRNYHDDGQWKFRDWDQASVGAQPRSPKEESLETMTRRGPITSRGLFSDRPRIPRLPRTQSEAIAMLASTETPPFTPFYSRLRRRSPARHEEPGRIDHEFLLSAFFSSSPPPH</sequence>
<dbReference type="Proteomes" id="UP001148629">
    <property type="component" value="Unassembled WGS sequence"/>
</dbReference>
<proteinExistence type="predicted"/>
<protein>
    <submittedName>
        <fullName evidence="1">Uncharacterized protein</fullName>
    </submittedName>
</protein>
<evidence type="ECO:0000313" key="2">
    <source>
        <dbReference type="Proteomes" id="UP001148629"/>
    </source>
</evidence>
<accession>A0ACC1RB59</accession>
<comment type="caution">
    <text evidence="1">The sequence shown here is derived from an EMBL/GenBank/DDBJ whole genome shotgun (WGS) entry which is preliminary data.</text>
</comment>
<organism evidence="1 2">
    <name type="scientific">Fusarium decemcellulare</name>
    <dbReference type="NCBI Taxonomy" id="57161"/>
    <lineage>
        <taxon>Eukaryota</taxon>
        <taxon>Fungi</taxon>
        <taxon>Dikarya</taxon>
        <taxon>Ascomycota</taxon>
        <taxon>Pezizomycotina</taxon>
        <taxon>Sordariomycetes</taxon>
        <taxon>Hypocreomycetidae</taxon>
        <taxon>Hypocreales</taxon>
        <taxon>Nectriaceae</taxon>
        <taxon>Fusarium</taxon>
        <taxon>Fusarium decemcellulare species complex</taxon>
    </lineage>
</organism>
<dbReference type="EMBL" id="JANRMS010004737">
    <property type="protein sequence ID" value="KAJ3506336.1"/>
    <property type="molecule type" value="Genomic_DNA"/>
</dbReference>